<organism evidence="1 2">
    <name type="scientific">Agreia pratensis</name>
    <dbReference type="NCBI Taxonomy" id="150121"/>
    <lineage>
        <taxon>Bacteria</taxon>
        <taxon>Bacillati</taxon>
        <taxon>Actinomycetota</taxon>
        <taxon>Actinomycetes</taxon>
        <taxon>Micrococcales</taxon>
        <taxon>Microbacteriaceae</taxon>
        <taxon>Agreia</taxon>
    </lineage>
</organism>
<gene>
    <name evidence="1" type="ORF">SAMN06296010_0214</name>
</gene>
<dbReference type="AlphaFoldDB" id="A0A1X7I8K0"/>
<name>A0A1X7I8K0_9MICO</name>
<dbReference type="RefSeq" id="WP_244894574.1">
    <property type="nucleotide sequence ID" value="NZ_FXAY01000001.1"/>
</dbReference>
<evidence type="ECO:0000313" key="1">
    <source>
        <dbReference type="EMBL" id="SMG10243.1"/>
    </source>
</evidence>
<dbReference type="EMBL" id="FXAY01000001">
    <property type="protein sequence ID" value="SMG10243.1"/>
    <property type="molecule type" value="Genomic_DNA"/>
</dbReference>
<protein>
    <submittedName>
        <fullName evidence="1">Uncharacterized protein</fullName>
    </submittedName>
</protein>
<accession>A0A1X7I8K0</accession>
<sequence>MGSAPMRFTGFLPEDAPDPRLAQAEKVKLMPVPVLGLVPQPSLDDIHMESTAISSGDSGMSQMSVSINYTLWRNPLDHSDPVNLAELDESTRRALDEPAPHPRPAWLIEQVARMRYPMLWEAVRTSWHREPTDFSTPSYLLVEHANYILMNRFRTELGLGDIHTDRFAARLAERAINPRATAIVDGVQMPAIEIDTDPFVYAIGVELAPDTVLTAVVPRDELQHVRIEFVRRLSPVGTVSLRDEGSL</sequence>
<evidence type="ECO:0000313" key="2">
    <source>
        <dbReference type="Proteomes" id="UP000193244"/>
    </source>
</evidence>
<reference evidence="2" key="1">
    <citation type="submission" date="2017-04" db="EMBL/GenBank/DDBJ databases">
        <authorList>
            <person name="Varghese N."/>
            <person name="Submissions S."/>
        </authorList>
    </citation>
    <scope>NUCLEOTIDE SEQUENCE [LARGE SCALE GENOMIC DNA]</scope>
    <source>
        <strain evidence="2">VKM Ac-2510</strain>
    </source>
</reference>
<proteinExistence type="predicted"/>
<dbReference type="Proteomes" id="UP000193244">
    <property type="component" value="Unassembled WGS sequence"/>
</dbReference>
<keyword evidence="2" id="KW-1185">Reference proteome</keyword>